<keyword evidence="1" id="KW-1133">Transmembrane helix</keyword>
<evidence type="ECO:0000313" key="2">
    <source>
        <dbReference type="EMBL" id="WWQ60501.1"/>
    </source>
</evidence>
<dbReference type="RefSeq" id="WP_338601366.1">
    <property type="nucleotide sequence ID" value="NZ_CP146016.1"/>
</dbReference>
<accession>A0AAX4L275</accession>
<feature type="transmembrane region" description="Helical" evidence="1">
    <location>
        <begin position="6"/>
        <end position="23"/>
    </location>
</feature>
<keyword evidence="1" id="KW-0812">Transmembrane</keyword>
<dbReference type="AlphaFoldDB" id="A0AAX4L275"/>
<dbReference type="GeneID" id="89337881"/>
<dbReference type="EMBL" id="CP146016">
    <property type="protein sequence ID" value="WWQ60501.1"/>
    <property type="molecule type" value="Genomic_DNA"/>
</dbReference>
<evidence type="ECO:0000256" key="1">
    <source>
        <dbReference type="SAM" id="Phobius"/>
    </source>
</evidence>
<name>A0AAX4L275_9CREN</name>
<evidence type="ECO:0000313" key="3">
    <source>
        <dbReference type="Proteomes" id="UP001432202"/>
    </source>
</evidence>
<gene>
    <name evidence="2" type="ORF">V6M85_13890</name>
</gene>
<protein>
    <submittedName>
        <fullName evidence="2">Conjugal transfer protein</fullName>
    </submittedName>
</protein>
<feature type="transmembrane region" description="Helical" evidence="1">
    <location>
        <begin position="90"/>
        <end position="117"/>
    </location>
</feature>
<keyword evidence="1" id="KW-0472">Membrane</keyword>
<sequence>MNFLLIPFTIVLFLSINEIRNFLLFRKSTFLYECCDIKFYRYKDKKDDDNAIAVTSIFFGNAIILLSDHVNDSVIYHEYGHLRQREEVYTALFLLGILFSIAFQSYPFLLPVLLLSFRFFFMHLERSADLYAYKVYNTRYEPKHPERPKNRIERLKAWLFDSHAPDWVRIKDEYYNERKNIIYLFLKDIL</sequence>
<dbReference type="Proteomes" id="UP001432202">
    <property type="component" value="Chromosome"/>
</dbReference>
<proteinExistence type="predicted"/>
<reference evidence="2 3" key="1">
    <citation type="submission" date="2024-02" db="EMBL/GenBank/DDBJ databases">
        <title>STSV induces naive adaptation in Sulfolobus.</title>
        <authorList>
            <person name="Xiang X."/>
            <person name="Song M."/>
        </authorList>
    </citation>
    <scope>NUCLEOTIDE SEQUENCE [LARGE SCALE GENOMIC DNA]</scope>
    <source>
        <strain evidence="2 3">RT2</strain>
    </source>
</reference>
<keyword evidence="3" id="KW-1185">Reference proteome</keyword>
<organism evidence="2 3">
    <name type="scientific">Sulfolobus tengchongensis</name>
    <dbReference type="NCBI Taxonomy" id="207809"/>
    <lineage>
        <taxon>Archaea</taxon>
        <taxon>Thermoproteota</taxon>
        <taxon>Thermoprotei</taxon>
        <taxon>Sulfolobales</taxon>
        <taxon>Sulfolobaceae</taxon>
        <taxon>Sulfolobus</taxon>
    </lineage>
</organism>